<evidence type="ECO:0000313" key="1">
    <source>
        <dbReference type="EMBL" id="MBS2964635.1"/>
    </source>
</evidence>
<dbReference type="AlphaFoldDB" id="A0A8J7WS70"/>
<dbReference type="Proteomes" id="UP000677913">
    <property type="component" value="Unassembled WGS sequence"/>
</dbReference>
<organism evidence="1 2">
    <name type="scientific">Actinocrinis puniceicyclus</name>
    <dbReference type="NCBI Taxonomy" id="977794"/>
    <lineage>
        <taxon>Bacteria</taxon>
        <taxon>Bacillati</taxon>
        <taxon>Actinomycetota</taxon>
        <taxon>Actinomycetes</taxon>
        <taxon>Catenulisporales</taxon>
        <taxon>Actinospicaceae</taxon>
        <taxon>Actinocrinis</taxon>
    </lineage>
</organism>
<evidence type="ECO:0000313" key="2">
    <source>
        <dbReference type="Proteomes" id="UP000677913"/>
    </source>
</evidence>
<proteinExistence type="predicted"/>
<dbReference type="GO" id="GO:0008897">
    <property type="term" value="F:holo-[acyl-carrier-protein] synthase activity"/>
    <property type="evidence" value="ECO:0007669"/>
    <property type="project" value="InterPro"/>
</dbReference>
<dbReference type="RefSeq" id="WP_211468998.1">
    <property type="nucleotide sequence ID" value="NZ_JAGSXH010000055.1"/>
</dbReference>
<dbReference type="InterPro" id="IPR037143">
    <property type="entry name" value="4-PPantetheinyl_Trfase_dom_sf"/>
</dbReference>
<keyword evidence="2" id="KW-1185">Reference proteome</keyword>
<name>A0A8J7WS70_9ACTN</name>
<gene>
    <name evidence="1" type="ORF">KGA66_16380</name>
</gene>
<comment type="caution">
    <text evidence="1">The sequence shown here is derived from an EMBL/GenBank/DDBJ whole genome shotgun (WGS) entry which is preliminary data.</text>
</comment>
<reference evidence="1" key="1">
    <citation type="submission" date="2021-04" db="EMBL/GenBank/DDBJ databases">
        <title>Genome based classification of Actinospica acidithermotolerans sp. nov., an actinobacterium isolated from an Indonesian hot spring.</title>
        <authorList>
            <person name="Kusuma A.B."/>
            <person name="Putra K.E."/>
            <person name="Nafisah S."/>
            <person name="Loh J."/>
            <person name="Nouioui I."/>
            <person name="Goodfellow M."/>
        </authorList>
    </citation>
    <scope>NUCLEOTIDE SEQUENCE</scope>
    <source>
        <strain evidence="1">DSM 45618</strain>
    </source>
</reference>
<evidence type="ECO:0008006" key="3">
    <source>
        <dbReference type="Google" id="ProtNLM"/>
    </source>
</evidence>
<accession>A0A8J7WS70</accession>
<protein>
    <recommendedName>
        <fullName evidence="3">4'-phosphopantetheinyl transferase</fullName>
    </recommendedName>
</protein>
<dbReference type="SUPFAM" id="SSF56214">
    <property type="entry name" value="4'-phosphopantetheinyl transferase"/>
    <property type="match status" value="2"/>
</dbReference>
<sequence length="253" mass="27942">MTGRPDREATCAALARGLVLDPARPLHLCHAPGPLTVAVVSIAWLGALRDAARTALERRELHPREAEYAATLWLRKRRLEWVAGRVAASRAVRAHQHRQHGREPGPRSIRVAQVRAGPRAGRPAVNAPVRIGLSHSGEFAVAACGPRPLGIDLERTRPLPPPLLDLLACDGRVAHRMNPALHWACKEAVLKRFGLGLRMDPRQVTLTGWRPDGRFSWAAGPDLRRREPEAYDAQRLAGWARDVDGYALALVWK</sequence>
<dbReference type="Gene3D" id="3.90.470.20">
    <property type="entry name" value="4'-phosphopantetheinyl transferase domain"/>
    <property type="match status" value="1"/>
</dbReference>
<dbReference type="GO" id="GO:0000287">
    <property type="term" value="F:magnesium ion binding"/>
    <property type="evidence" value="ECO:0007669"/>
    <property type="project" value="InterPro"/>
</dbReference>
<dbReference type="EMBL" id="JAGSXH010000055">
    <property type="protein sequence ID" value="MBS2964635.1"/>
    <property type="molecule type" value="Genomic_DNA"/>
</dbReference>